<dbReference type="AlphaFoldDB" id="A0A8T2L2L9"/>
<dbReference type="Proteomes" id="UP000752171">
    <property type="component" value="Unassembled WGS sequence"/>
</dbReference>
<accession>A0A8T2L2L9</accession>
<organism evidence="2 3">
    <name type="scientific">Astyanax mexicanus</name>
    <name type="common">Blind cave fish</name>
    <name type="synonym">Astyanax fasciatus mexicanus</name>
    <dbReference type="NCBI Taxonomy" id="7994"/>
    <lineage>
        <taxon>Eukaryota</taxon>
        <taxon>Metazoa</taxon>
        <taxon>Chordata</taxon>
        <taxon>Craniata</taxon>
        <taxon>Vertebrata</taxon>
        <taxon>Euteleostomi</taxon>
        <taxon>Actinopterygii</taxon>
        <taxon>Neopterygii</taxon>
        <taxon>Teleostei</taxon>
        <taxon>Ostariophysi</taxon>
        <taxon>Characiformes</taxon>
        <taxon>Characoidei</taxon>
        <taxon>Acestrorhamphidae</taxon>
        <taxon>Acestrorhamphinae</taxon>
        <taxon>Astyanax</taxon>
    </lineage>
</organism>
<proteinExistence type="predicted"/>
<feature type="compositionally biased region" description="Basic and acidic residues" evidence="1">
    <location>
        <begin position="1"/>
        <end position="10"/>
    </location>
</feature>
<feature type="region of interest" description="Disordered" evidence="1">
    <location>
        <begin position="1"/>
        <end position="127"/>
    </location>
</feature>
<feature type="compositionally biased region" description="Acidic residues" evidence="1">
    <location>
        <begin position="48"/>
        <end position="64"/>
    </location>
</feature>
<reference evidence="2 3" key="1">
    <citation type="submission" date="2021-07" db="EMBL/GenBank/DDBJ databases">
        <authorList>
            <person name="Imarazene B."/>
            <person name="Zahm M."/>
            <person name="Klopp C."/>
            <person name="Cabau C."/>
            <person name="Beille S."/>
            <person name="Jouanno E."/>
            <person name="Castinel A."/>
            <person name="Lluch J."/>
            <person name="Gil L."/>
            <person name="Kuchtly C."/>
            <person name="Lopez Roques C."/>
            <person name="Donnadieu C."/>
            <person name="Parrinello H."/>
            <person name="Journot L."/>
            <person name="Du K."/>
            <person name="Schartl M."/>
            <person name="Retaux S."/>
            <person name="Guiguen Y."/>
        </authorList>
    </citation>
    <scope>NUCLEOTIDE SEQUENCE [LARGE SCALE GENOMIC DNA]</scope>
    <source>
        <strain evidence="2">Pach_M1</strain>
        <tissue evidence="2">Testis</tissue>
    </source>
</reference>
<sequence>MAGKEERPRAQVEAGDAWVHVQRDEAQARQRADFSRSARRKGVGGRNEEDDDGGGDGDDDEEEEAAKKEEDNEEDDDDYGGGCGGVESMQVGMGGKACRTGREEELRGSATGSQQPGPQHQQIIPVY</sequence>
<name>A0A8T2L2L9_ASTMX</name>
<comment type="caution">
    <text evidence="2">The sequence shown here is derived from an EMBL/GenBank/DDBJ whole genome shotgun (WGS) entry which is preliminary data.</text>
</comment>
<gene>
    <name evidence="2" type="ORF">AMEX_G21811</name>
</gene>
<protein>
    <submittedName>
        <fullName evidence="2">Prothymosin alpha-like</fullName>
    </submittedName>
</protein>
<feature type="compositionally biased region" description="Low complexity" evidence="1">
    <location>
        <begin position="114"/>
        <end position="127"/>
    </location>
</feature>
<evidence type="ECO:0000256" key="1">
    <source>
        <dbReference type="SAM" id="MobiDB-lite"/>
    </source>
</evidence>
<evidence type="ECO:0000313" key="3">
    <source>
        <dbReference type="Proteomes" id="UP000752171"/>
    </source>
</evidence>
<evidence type="ECO:0000313" key="2">
    <source>
        <dbReference type="EMBL" id="KAG9265419.1"/>
    </source>
</evidence>
<dbReference type="EMBL" id="JAICCE010000018">
    <property type="protein sequence ID" value="KAG9265419.1"/>
    <property type="molecule type" value="Genomic_DNA"/>
</dbReference>
<feature type="compositionally biased region" description="Basic and acidic residues" evidence="1">
    <location>
        <begin position="21"/>
        <end position="36"/>
    </location>
</feature>